<evidence type="ECO:0008006" key="6">
    <source>
        <dbReference type="Google" id="ProtNLM"/>
    </source>
</evidence>
<organism evidence="3">
    <name type="scientific">Gaeumannomyces tritici (strain R3-111a-1)</name>
    <name type="common">Wheat and barley take-all root rot fungus</name>
    <name type="synonym">Gaeumannomyces graminis var. tritici</name>
    <dbReference type="NCBI Taxonomy" id="644352"/>
    <lineage>
        <taxon>Eukaryota</taxon>
        <taxon>Fungi</taxon>
        <taxon>Dikarya</taxon>
        <taxon>Ascomycota</taxon>
        <taxon>Pezizomycotina</taxon>
        <taxon>Sordariomycetes</taxon>
        <taxon>Sordariomycetidae</taxon>
        <taxon>Magnaporthales</taxon>
        <taxon>Magnaporthaceae</taxon>
        <taxon>Gaeumannomyces</taxon>
    </lineage>
</organism>
<feature type="compositionally biased region" description="Acidic residues" evidence="2">
    <location>
        <begin position="384"/>
        <end position="420"/>
    </location>
</feature>
<dbReference type="RefSeq" id="XP_009228067.1">
    <property type="nucleotide sequence ID" value="XM_009229803.1"/>
</dbReference>
<dbReference type="Gene3D" id="1.20.58.1070">
    <property type="match status" value="1"/>
</dbReference>
<feature type="region of interest" description="Disordered" evidence="2">
    <location>
        <begin position="319"/>
        <end position="364"/>
    </location>
</feature>
<dbReference type="PANTHER" id="PTHR12794">
    <property type="entry name" value="GEMIN2"/>
    <property type="match status" value="1"/>
</dbReference>
<dbReference type="HOGENOM" id="CLU_022029_0_0_1"/>
<feature type="region of interest" description="Disordered" evidence="2">
    <location>
        <begin position="1"/>
        <end position="38"/>
    </location>
</feature>
<dbReference type="AlphaFoldDB" id="J3PEI1"/>
<keyword evidence="5" id="KW-1185">Reference proteome</keyword>
<dbReference type="GO" id="GO:0005634">
    <property type="term" value="C:nucleus"/>
    <property type="evidence" value="ECO:0007669"/>
    <property type="project" value="TreeGrafter"/>
</dbReference>
<reference evidence="5" key="1">
    <citation type="submission" date="2010-07" db="EMBL/GenBank/DDBJ databases">
        <title>The genome sequence of Gaeumannomyces graminis var. tritici strain R3-111a-1.</title>
        <authorList>
            <consortium name="The Broad Institute Genome Sequencing Platform"/>
            <person name="Ma L.-J."/>
            <person name="Dead R."/>
            <person name="Young S."/>
            <person name="Zeng Q."/>
            <person name="Koehrsen M."/>
            <person name="Alvarado L."/>
            <person name="Berlin A."/>
            <person name="Chapman S.B."/>
            <person name="Chen Z."/>
            <person name="Freedman E."/>
            <person name="Gellesch M."/>
            <person name="Goldberg J."/>
            <person name="Griggs A."/>
            <person name="Gujja S."/>
            <person name="Heilman E.R."/>
            <person name="Heiman D."/>
            <person name="Hepburn T."/>
            <person name="Howarth C."/>
            <person name="Jen D."/>
            <person name="Larson L."/>
            <person name="Mehta T."/>
            <person name="Neiman D."/>
            <person name="Pearson M."/>
            <person name="Roberts A."/>
            <person name="Saif S."/>
            <person name="Shea T."/>
            <person name="Shenoy N."/>
            <person name="Sisk P."/>
            <person name="Stolte C."/>
            <person name="Sykes S."/>
            <person name="Walk T."/>
            <person name="White J."/>
            <person name="Yandava C."/>
            <person name="Haas B."/>
            <person name="Nusbaum C."/>
            <person name="Birren B."/>
        </authorList>
    </citation>
    <scope>NUCLEOTIDE SEQUENCE [LARGE SCALE GENOMIC DNA]</scope>
    <source>
        <strain evidence="5">R3-111a-1</strain>
    </source>
</reference>
<proteinExistence type="inferred from homology"/>
<dbReference type="OrthoDB" id="428895at2759"/>
<dbReference type="GO" id="GO:0000387">
    <property type="term" value="P:spliceosomal snRNP assembly"/>
    <property type="evidence" value="ECO:0007669"/>
    <property type="project" value="InterPro"/>
</dbReference>
<name>J3PEI1_GAET3</name>
<dbReference type="eggNOG" id="ENOG502SCAA">
    <property type="taxonomic scope" value="Eukaryota"/>
</dbReference>
<dbReference type="EnsemblFungi" id="EJT70889">
    <property type="protein sequence ID" value="EJT70889"/>
    <property type="gene ID" value="GGTG_11912"/>
</dbReference>
<feature type="region of interest" description="Disordered" evidence="2">
    <location>
        <begin position="384"/>
        <end position="469"/>
    </location>
</feature>
<evidence type="ECO:0000256" key="1">
    <source>
        <dbReference type="ARBA" id="ARBA00025758"/>
    </source>
</evidence>
<dbReference type="VEuPathDB" id="FungiDB:GGTG_11912"/>
<reference evidence="4" key="5">
    <citation type="submission" date="2018-04" db="UniProtKB">
        <authorList>
            <consortium name="EnsemblFungi"/>
        </authorList>
    </citation>
    <scope>IDENTIFICATION</scope>
    <source>
        <strain evidence="4">R3-111a-1</strain>
    </source>
</reference>
<dbReference type="Proteomes" id="UP000006039">
    <property type="component" value="Unassembled WGS sequence"/>
</dbReference>
<reference evidence="3" key="2">
    <citation type="submission" date="2010-07" db="EMBL/GenBank/DDBJ databases">
        <authorList>
            <consortium name="The Broad Institute Genome Sequencing Platform"/>
            <consortium name="Broad Institute Genome Sequencing Center for Infectious Disease"/>
            <person name="Ma L.-J."/>
            <person name="Dead R."/>
            <person name="Young S."/>
            <person name="Zeng Q."/>
            <person name="Koehrsen M."/>
            <person name="Alvarado L."/>
            <person name="Berlin A."/>
            <person name="Chapman S.B."/>
            <person name="Chen Z."/>
            <person name="Freedman E."/>
            <person name="Gellesch M."/>
            <person name="Goldberg J."/>
            <person name="Griggs A."/>
            <person name="Gujja S."/>
            <person name="Heilman E.R."/>
            <person name="Heiman D."/>
            <person name="Hepburn T."/>
            <person name="Howarth C."/>
            <person name="Jen D."/>
            <person name="Larson L."/>
            <person name="Mehta T."/>
            <person name="Neiman D."/>
            <person name="Pearson M."/>
            <person name="Roberts A."/>
            <person name="Saif S."/>
            <person name="Shea T."/>
            <person name="Shenoy N."/>
            <person name="Sisk P."/>
            <person name="Stolte C."/>
            <person name="Sykes S."/>
            <person name="Walk T."/>
            <person name="White J."/>
            <person name="Yandava C."/>
            <person name="Haas B."/>
            <person name="Nusbaum C."/>
            <person name="Birren B."/>
        </authorList>
    </citation>
    <scope>NUCLEOTIDE SEQUENCE</scope>
    <source>
        <strain evidence="3">R3-111a-1</strain>
    </source>
</reference>
<dbReference type="InterPro" id="IPR035426">
    <property type="entry name" value="Gemin2/Brr1"/>
</dbReference>
<evidence type="ECO:0000313" key="3">
    <source>
        <dbReference type="EMBL" id="EJT70889.1"/>
    </source>
</evidence>
<comment type="similarity">
    <text evidence="1">Belongs to the gemin-2 family.</text>
</comment>
<sequence>MESLKRNRSPGAEDSPRPGPTKKQRPARTADASQAEIDQTYGQRYVFANFDGPTAPSSDEEFEVEDEADALAYLRSVRHEAGGIPHLLVAPKAGPQLPPTLPQDGLNYNDDGPCDRSIYTDGVGDYRGYYYDGAYTAVPDAQLSPTRGGDDDDDDSRGSPSEDDIRQERVRQAFYDAIAARFEALRAVVRAEPPDDALLALDDDAHGFEVGHFGSGERGRRAHAVWRARLRDTDPSPVQVAAMDRAGALRLLRVLLSGGFLKRGRELGERTSRWLWALLARLPDAGELGHVEVAAVRELGKRAVSMMASLAHMSALREAVEMDDSGDEDDGGDFRREEDEEEDACGPSTDVEDSHKTNVGLGAVGPDEASLEVAAAVVNQDAQLEEGEVADEAEPQEKDGDSDDQSMDLEDGEVDEDQAPDDAAPGAKTAESGLEAARRRLLCQLDGGGGDGEGEAAPVNLEPELGPSPDELEEARILRARMNMRATLNMILTVAGEFYGQRDLLEFRDPFRGL</sequence>
<reference evidence="4" key="4">
    <citation type="journal article" date="2015" name="G3 (Bethesda)">
        <title>Genome sequences of three phytopathogenic species of the Magnaporthaceae family of fungi.</title>
        <authorList>
            <person name="Okagaki L.H."/>
            <person name="Nunes C.C."/>
            <person name="Sailsbery J."/>
            <person name="Clay B."/>
            <person name="Brown D."/>
            <person name="John T."/>
            <person name="Oh Y."/>
            <person name="Young N."/>
            <person name="Fitzgerald M."/>
            <person name="Haas B.J."/>
            <person name="Zeng Q."/>
            <person name="Young S."/>
            <person name="Adiconis X."/>
            <person name="Fan L."/>
            <person name="Levin J.Z."/>
            <person name="Mitchell T.K."/>
            <person name="Okubara P.A."/>
            <person name="Farman M.L."/>
            <person name="Kohn L.M."/>
            <person name="Birren B."/>
            <person name="Ma L.-J."/>
            <person name="Dean R.A."/>
        </authorList>
    </citation>
    <scope>NUCLEOTIDE SEQUENCE</scope>
    <source>
        <strain evidence="4">R3-111a-1</strain>
    </source>
</reference>
<feature type="region of interest" description="Disordered" evidence="2">
    <location>
        <begin position="140"/>
        <end position="167"/>
    </location>
</feature>
<evidence type="ECO:0000313" key="4">
    <source>
        <dbReference type="EnsemblFungi" id="EJT70889"/>
    </source>
</evidence>
<evidence type="ECO:0000256" key="2">
    <source>
        <dbReference type="SAM" id="MobiDB-lite"/>
    </source>
</evidence>
<evidence type="ECO:0000313" key="5">
    <source>
        <dbReference type="Proteomes" id="UP000006039"/>
    </source>
</evidence>
<accession>J3PEI1</accession>
<gene>
    <name evidence="4" type="primary">20352370</name>
    <name evidence="3" type="ORF">GGTG_11912</name>
</gene>
<reference evidence="3" key="3">
    <citation type="submission" date="2010-09" db="EMBL/GenBank/DDBJ databases">
        <title>Annotation of Gaeumannomyces graminis var. tritici R3-111a-1.</title>
        <authorList>
            <consortium name="The Broad Institute Genome Sequencing Platform"/>
            <person name="Ma L.-J."/>
            <person name="Dead R."/>
            <person name="Young S.K."/>
            <person name="Zeng Q."/>
            <person name="Gargeya S."/>
            <person name="Fitzgerald M."/>
            <person name="Haas B."/>
            <person name="Abouelleil A."/>
            <person name="Alvarado L."/>
            <person name="Arachchi H.M."/>
            <person name="Berlin A."/>
            <person name="Brown A."/>
            <person name="Chapman S.B."/>
            <person name="Chen Z."/>
            <person name="Dunbar C."/>
            <person name="Freedman E."/>
            <person name="Gearin G."/>
            <person name="Gellesch M."/>
            <person name="Goldberg J."/>
            <person name="Griggs A."/>
            <person name="Gujja S."/>
            <person name="Heiman D."/>
            <person name="Howarth C."/>
            <person name="Larson L."/>
            <person name="Lui A."/>
            <person name="MacDonald P.J.P."/>
            <person name="Mehta T."/>
            <person name="Montmayeur A."/>
            <person name="Murphy C."/>
            <person name="Neiman D."/>
            <person name="Pearson M."/>
            <person name="Priest M."/>
            <person name="Roberts A."/>
            <person name="Saif S."/>
            <person name="Shea T."/>
            <person name="Shenoy N."/>
            <person name="Sisk P."/>
            <person name="Stolte C."/>
            <person name="Sykes S."/>
            <person name="Yandava C."/>
            <person name="Wortman J."/>
            <person name="Nusbaum C."/>
            <person name="Birren B."/>
        </authorList>
    </citation>
    <scope>NUCLEOTIDE SEQUENCE</scope>
    <source>
        <strain evidence="3">R3-111a-1</strain>
    </source>
</reference>
<protein>
    <recommendedName>
        <fullName evidence="6">V-snare</fullName>
    </recommendedName>
</protein>
<dbReference type="GO" id="GO:0032797">
    <property type="term" value="C:SMN complex"/>
    <property type="evidence" value="ECO:0007669"/>
    <property type="project" value="TreeGrafter"/>
</dbReference>
<dbReference type="PANTHER" id="PTHR12794:SF0">
    <property type="entry name" value="GEM-ASSOCIATED PROTEIN 2"/>
    <property type="match status" value="1"/>
</dbReference>
<dbReference type="Pfam" id="PF04938">
    <property type="entry name" value="SIP1"/>
    <property type="match status" value="1"/>
</dbReference>
<dbReference type="EMBL" id="GL385401">
    <property type="protein sequence ID" value="EJT70889.1"/>
    <property type="molecule type" value="Genomic_DNA"/>
</dbReference>
<dbReference type="GeneID" id="20352370"/>
<feature type="compositionally biased region" description="Acidic residues" evidence="2">
    <location>
        <begin position="321"/>
        <end position="331"/>
    </location>
</feature>